<keyword evidence="3" id="KW-1185">Reference proteome</keyword>
<comment type="caution">
    <text evidence="2">The sequence shown here is derived from an EMBL/GenBank/DDBJ whole genome shotgun (WGS) entry which is preliminary data.</text>
</comment>
<gene>
    <name evidence="2" type="ORF">Scep_007373</name>
</gene>
<feature type="region of interest" description="Disordered" evidence="1">
    <location>
        <begin position="117"/>
        <end position="179"/>
    </location>
</feature>
<organism evidence="2 3">
    <name type="scientific">Stephania cephalantha</name>
    <dbReference type="NCBI Taxonomy" id="152367"/>
    <lineage>
        <taxon>Eukaryota</taxon>
        <taxon>Viridiplantae</taxon>
        <taxon>Streptophyta</taxon>
        <taxon>Embryophyta</taxon>
        <taxon>Tracheophyta</taxon>
        <taxon>Spermatophyta</taxon>
        <taxon>Magnoliopsida</taxon>
        <taxon>Ranunculales</taxon>
        <taxon>Menispermaceae</taxon>
        <taxon>Menispermoideae</taxon>
        <taxon>Cissampelideae</taxon>
        <taxon>Stephania</taxon>
    </lineage>
</organism>
<reference evidence="2 3" key="1">
    <citation type="submission" date="2024-01" db="EMBL/GenBank/DDBJ databases">
        <title>Genome assemblies of Stephania.</title>
        <authorList>
            <person name="Yang L."/>
        </authorList>
    </citation>
    <scope>NUCLEOTIDE SEQUENCE [LARGE SCALE GENOMIC DNA]</scope>
    <source>
        <strain evidence="2">JXDWG</strain>
        <tissue evidence="2">Leaf</tissue>
    </source>
</reference>
<accession>A0AAP0PPZ3</accession>
<feature type="compositionally biased region" description="Low complexity" evidence="1">
    <location>
        <begin position="61"/>
        <end position="73"/>
    </location>
</feature>
<dbReference type="Proteomes" id="UP001419268">
    <property type="component" value="Unassembled WGS sequence"/>
</dbReference>
<evidence type="ECO:0000313" key="3">
    <source>
        <dbReference type="Proteomes" id="UP001419268"/>
    </source>
</evidence>
<sequence length="229" mass="24360">MERETDRQTDDRERESRQGTRRRGQQRLAETADGEIGATTATALADKQQHQRRRSARRADGAAAGIADGGSRLSGRRGLRGRGRWRRAVEQRLRGLEKDSRGGGVAAAVAAATARRRPVAAAPARQGLDVEAGGAGEGQAAPASGRRWRDGGTGSGAVTTAASARQRRRLGSGNGAVMRAYGKPGERKWGLPLKGSWGKFDPVFGHCLSHQSSDNTDPEDLTVLAVVVY</sequence>
<proteinExistence type="predicted"/>
<dbReference type="AlphaFoldDB" id="A0AAP0PPZ3"/>
<evidence type="ECO:0000256" key="1">
    <source>
        <dbReference type="SAM" id="MobiDB-lite"/>
    </source>
</evidence>
<dbReference type="EMBL" id="JBBNAG010000003">
    <property type="protein sequence ID" value="KAK9148616.1"/>
    <property type="molecule type" value="Genomic_DNA"/>
</dbReference>
<feature type="region of interest" description="Disordered" evidence="1">
    <location>
        <begin position="1"/>
        <end position="84"/>
    </location>
</feature>
<protein>
    <submittedName>
        <fullName evidence="2">Uncharacterized protein</fullName>
    </submittedName>
</protein>
<feature type="compositionally biased region" description="Basic residues" evidence="1">
    <location>
        <begin position="74"/>
        <end position="84"/>
    </location>
</feature>
<name>A0AAP0PPZ3_9MAGN</name>
<feature type="compositionally biased region" description="Basic and acidic residues" evidence="1">
    <location>
        <begin position="1"/>
        <end position="18"/>
    </location>
</feature>
<evidence type="ECO:0000313" key="2">
    <source>
        <dbReference type="EMBL" id="KAK9148616.1"/>
    </source>
</evidence>